<accession>A0A453BKY0</accession>
<reference evidence="3" key="1">
    <citation type="journal article" date="2014" name="Science">
        <title>Ancient hybridizations among the ancestral genomes of bread wheat.</title>
        <authorList>
            <consortium name="International Wheat Genome Sequencing Consortium,"/>
            <person name="Marcussen T."/>
            <person name="Sandve S.R."/>
            <person name="Heier L."/>
            <person name="Spannagl M."/>
            <person name="Pfeifer M."/>
            <person name="Jakobsen K.S."/>
            <person name="Wulff B.B."/>
            <person name="Steuernagel B."/>
            <person name="Mayer K.F."/>
            <person name="Olsen O.A."/>
        </authorList>
    </citation>
    <scope>NUCLEOTIDE SEQUENCE [LARGE SCALE GENOMIC DNA]</scope>
    <source>
        <strain evidence="3">cv. AL8/78</strain>
    </source>
</reference>
<feature type="region of interest" description="Disordered" evidence="1">
    <location>
        <begin position="68"/>
        <end position="140"/>
    </location>
</feature>
<evidence type="ECO:0000256" key="1">
    <source>
        <dbReference type="SAM" id="MobiDB-lite"/>
    </source>
</evidence>
<reference evidence="2" key="4">
    <citation type="submission" date="2019-03" db="UniProtKB">
        <authorList>
            <consortium name="EnsemblPlants"/>
        </authorList>
    </citation>
    <scope>IDENTIFICATION</scope>
</reference>
<dbReference type="Gramene" id="AET2Gv20548500.18">
    <property type="protein sequence ID" value="AET2Gv20548500.18"/>
    <property type="gene ID" value="AET2Gv20548500"/>
</dbReference>
<feature type="compositionally biased region" description="Basic and acidic residues" evidence="1">
    <location>
        <begin position="74"/>
        <end position="89"/>
    </location>
</feature>
<evidence type="ECO:0000313" key="2">
    <source>
        <dbReference type="EnsemblPlants" id="AET2Gv20548500.18"/>
    </source>
</evidence>
<dbReference type="EnsemblPlants" id="AET2Gv20548500.18">
    <property type="protein sequence ID" value="AET2Gv20548500.18"/>
    <property type="gene ID" value="AET2Gv20548500"/>
</dbReference>
<dbReference type="AlphaFoldDB" id="A0A453BKY0"/>
<organism evidence="2 3">
    <name type="scientific">Aegilops tauschii subsp. strangulata</name>
    <name type="common">Goatgrass</name>
    <dbReference type="NCBI Taxonomy" id="200361"/>
    <lineage>
        <taxon>Eukaryota</taxon>
        <taxon>Viridiplantae</taxon>
        <taxon>Streptophyta</taxon>
        <taxon>Embryophyta</taxon>
        <taxon>Tracheophyta</taxon>
        <taxon>Spermatophyta</taxon>
        <taxon>Magnoliopsida</taxon>
        <taxon>Liliopsida</taxon>
        <taxon>Poales</taxon>
        <taxon>Poaceae</taxon>
        <taxon>BOP clade</taxon>
        <taxon>Pooideae</taxon>
        <taxon>Triticodae</taxon>
        <taxon>Triticeae</taxon>
        <taxon>Triticinae</taxon>
        <taxon>Aegilops</taxon>
    </lineage>
</organism>
<evidence type="ECO:0000313" key="3">
    <source>
        <dbReference type="Proteomes" id="UP000015105"/>
    </source>
</evidence>
<sequence length="140" mass="15453">MPPMIAPLLRPLCPKQLHMLSPRKQQNMEWVPGRALGKELIRQAMCMINMSRMLSQGLCLLQPCSRLLPGAKTGDPDQTKGPGGEEKLHVNPTLKHTRVPLDMGVPYTPRVDHPVKGTTKKVAIDIPNTTPRPTAKPKDA</sequence>
<proteinExistence type="predicted"/>
<keyword evidence="3" id="KW-1185">Reference proteome</keyword>
<reference evidence="2" key="5">
    <citation type="journal article" date="2021" name="G3 (Bethesda)">
        <title>Aegilops tauschii genome assembly Aet v5.0 features greater sequence contiguity and improved annotation.</title>
        <authorList>
            <person name="Wang L."/>
            <person name="Zhu T."/>
            <person name="Rodriguez J.C."/>
            <person name="Deal K.R."/>
            <person name="Dubcovsky J."/>
            <person name="McGuire P.E."/>
            <person name="Lux T."/>
            <person name="Spannagl M."/>
            <person name="Mayer K.F.X."/>
            <person name="Baldrich P."/>
            <person name="Meyers B.C."/>
            <person name="Huo N."/>
            <person name="Gu Y.Q."/>
            <person name="Zhou H."/>
            <person name="Devos K.M."/>
            <person name="Bennetzen J.L."/>
            <person name="Unver T."/>
            <person name="Budak H."/>
            <person name="Gulick P.J."/>
            <person name="Galiba G."/>
            <person name="Kalapos B."/>
            <person name="Nelson D.R."/>
            <person name="Li P."/>
            <person name="You F.M."/>
            <person name="Luo M.C."/>
            <person name="Dvorak J."/>
        </authorList>
    </citation>
    <scope>NUCLEOTIDE SEQUENCE [LARGE SCALE GENOMIC DNA]</scope>
    <source>
        <strain evidence="2">cv. AL8/78</strain>
    </source>
</reference>
<reference evidence="2" key="3">
    <citation type="journal article" date="2017" name="Nature">
        <title>Genome sequence of the progenitor of the wheat D genome Aegilops tauschii.</title>
        <authorList>
            <person name="Luo M.C."/>
            <person name="Gu Y.Q."/>
            <person name="Puiu D."/>
            <person name="Wang H."/>
            <person name="Twardziok S.O."/>
            <person name="Deal K.R."/>
            <person name="Huo N."/>
            <person name="Zhu T."/>
            <person name="Wang L."/>
            <person name="Wang Y."/>
            <person name="McGuire P.E."/>
            <person name="Liu S."/>
            <person name="Long H."/>
            <person name="Ramasamy R.K."/>
            <person name="Rodriguez J.C."/>
            <person name="Van S.L."/>
            <person name="Yuan L."/>
            <person name="Wang Z."/>
            <person name="Xia Z."/>
            <person name="Xiao L."/>
            <person name="Anderson O.D."/>
            <person name="Ouyang S."/>
            <person name="Liang Y."/>
            <person name="Zimin A.V."/>
            <person name="Pertea G."/>
            <person name="Qi P."/>
            <person name="Bennetzen J.L."/>
            <person name="Dai X."/>
            <person name="Dawson M.W."/>
            <person name="Muller H.G."/>
            <person name="Kugler K."/>
            <person name="Rivarola-Duarte L."/>
            <person name="Spannagl M."/>
            <person name="Mayer K.F.X."/>
            <person name="Lu F.H."/>
            <person name="Bevan M.W."/>
            <person name="Leroy P."/>
            <person name="Li P."/>
            <person name="You F.M."/>
            <person name="Sun Q."/>
            <person name="Liu Z."/>
            <person name="Lyons E."/>
            <person name="Wicker T."/>
            <person name="Salzberg S.L."/>
            <person name="Devos K.M."/>
            <person name="Dvorak J."/>
        </authorList>
    </citation>
    <scope>NUCLEOTIDE SEQUENCE [LARGE SCALE GENOMIC DNA]</scope>
    <source>
        <strain evidence="2">cv. AL8/78</strain>
    </source>
</reference>
<reference evidence="3" key="2">
    <citation type="journal article" date="2017" name="Nat. Plants">
        <title>The Aegilops tauschii genome reveals multiple impacts of transposons.</title>
        <authorList>
            <person name="Zhao G."/>
            <person name="Zou C."/>
            <person name="Li K."/>
            <person name="Wang K."/>
            <person name="Li T."/>
            <person name="Gao L."/>
            <person name="Zhang X."/>
            <person name="Wang H."/>
            <person name="Yang Z."/>
            <person name="Liu X."/>
            <person name="Jiang W."/>
            <person name="Mao L."/>
            <person name="Kong X."/>
            <person name="Jiao Y."/>
            <person name="Jia J."/>
        </authorList>
    </citation>
    <scope>NUCLEOTIDE SEQUENCE [LARGE SCALE GENOMIC DNA]</scope>
    <source>
        <strain evidence="3">cv. AL8/78</strain>
    </source>
</reference>
<protein>
    <submittedName>
        <fullName evidence="2">Uncharacterized protein</fullName>
    </submittedName>
</protein>
<name>A0A453BKY0_AEGTS</name>
<dbReference type="Proteomes" id="UP000015105">
    <property type="component" value="Chromosome 2D"/>
</dbReference>